<organism evidence="1 2">
    <name type="scientific">Hypoxylon rubiginosum</name>
    <dbReference type="NCBI Taxonomy" id="110542"/>
    <lineage>
        <taxon>Eukaryota</taxon>
        <taxon>Fungi</taxon>
        <taxon>Dikarya</taxon>
        <taxon>Ascomycota</taxon>
        <taxon>Pezizomycotina</taxon>
        <taxon>Sordariomycetes</taxon>
        <taxon>Xylariomycetidae</taxon>
        <taxon>Xylariales</taxon>
        <taxon>Hypoxylaceae</taxon>
        <taxon>Hypoxylon</taxon>
    </lineage>
</organism>
<gene>
    <name evidence="1" type="ORF">F4821DRAFT_241620</name>
</gene>
<proteinExistence type="predicted"/>
<keyword evidence="2" id="KW-1185">Reference proteome</keyword>
<sequence length="558" mass="60529">MQPLVIRLRLSRSRGLAFCLAMASLVRVAFWKSSSFPTLREITLDDIAHGLDDGRFTVVDLVETYIQRIQEVDDHFRSIIEINPDALTIAHDLDDEIRRSGRRGPLHGVPIILKDNIVTLDKMEATAGSFALLGAKPAHEATVATKLREAGCVLLGKAALTEWANYRWTNAATGWSPRRGQCTGPFYPNMKASGSSSGSAVATSLGLTFGALGTETDGSVCNPAGKAGVVGIKATVALASRDGIIPCSNRADAVGAFAKTVKDAAAVLTAISGKSNRDNATDKIPYQTIPDYVRLCEQQSLNGIRIGVPTAAIGNVEPEIAEDFRHALTALEKLGADIKHDVNFLAEDDWKMKTPSEGKKINRADFVPSLEKYFQTLVTNPNELHELADLIHYTKTEPREDYPNHNVDNFEVAESIDPESQEHKALEALRAFVVGAGGIEAALDRHQLDLLVTPTCSSIPVSFASLAGTPILSMPLGSYPPDKGIQKDAKSDLITVGPGIPYPICFFARQFGEETLIQVGHLFERVHDRGSPLKPYMEPKIELGQVVKDESSLRNSKV</sequence>
<evidence type="ECO:0000313" key="1">
    <source>
        <dbReference type="EMBL" id="KAI6084970.1"/>
    </source>
</evidence>
<evidence type="ECO:0000313" key="2">
    <source>
        <dbReference type="Proteomes" id="UP001497680"/>
    </source>
</evidence>
<comment type="caution">
    <text evidence="1">The sequence shown here is derived from an EMBL/GenBank/DDBJ whole genome shotgun (WGS) entry which is preliminary data.</text>
</comment>
<dbReference type="EMBL" id="MU394330">
    <property type="protein sequence ID" value="KAI6084970.1"/>
    <property type="molecule type" value="Genomic_DNA"/>
</dbReference>
<accession>A0ACC0CXZ6</accession>
<dbReference type="Proteomes" id="UP001497680">
    <property type="component" value="Unassembled WGS sequence"/>
</dbReference>
<protein>
    <submittedName>
        <fullName evidence="1">Glutamyl-tRNA amidotransferase subunit A</fullName>
    </submittedName>
</protein>
<reference evidence="1 2" key="1">
    <citation type="journal article" date="2022" name="New Phytol.">
        <title>Ecological generalism drives hyperdiversity of secondary metabolite gene clusters in xylarialean endophytes.</title>
        <authorList>
            <person name="Franco M.E.E."/>
            <person name="Wisecaver J.H."/>
            <person name="Arnold A.E."/>
            <person name="Ju Y.M."/>
            <person name="Slot J.C."/>
            <person name="Ahrendt S."/>
            <person name="Moore L.P."/>
            <person name="Eastman K.E."/>
            <person name="Scott K."/>
            <person name="Konkel Z."/>
            <person name="Mondo S.J."/>
            <person name="Kuo A."/>
            <person name="Hayes R.D."/>
            <person name="Haridas S."/>
            <person name="Andreopoulos B."/>
            <person name="Riley R."/>
            <person name="LaButti K."/>
            <person name="Pangilinan J."/>
            <person name="Lipzen A."/>
            <person name="Amirebrahimi M."/>
            <person name="Yan J."/>
            <person name="Adam C."/>
            <person name="Keymanesh K."/>
            <person name="Ng V."/>
            <person name="Louie K."/>
            <person name="Northen T."/>
            <person name="Drula E."/>
            <person name="Henrissat B."/>
            <person name="Hsieh H.M."/>
            <person name="Youens-Clark K."/>
            <person name="Lutzoni F."/>
            <person name="Miadlikowska J."/>
            <person name="Eastwood D.C."/>
            <person name="Hamelin R.C."/>
            <person name="Grigoriev I.V."/>
            <person name="U'Ren J.M."/>
        </authorList>
    </citation>
    <scope>NUCLEOTIDE SEQUENCE [LARGE SCALE GENOMIC DNA]</scope>
    <source>
        <strain evidence="1 2">ER1909</strain>
    </source>
</reference>
<name>A0ACC0CXZ6_9PEZI</name>